<gene>
    <name evidence="2" type="ORF">BW425_24980</name>
</gene>
<evidence type="ECO:0000259" key="1">
    <source>
        <dbReference type="Pfam" id="PF03432"/>
    </source>
</evidence>
<name>A0A1Y3MF44_9BACI</name>
<accession>A0A1Y3MF44</accession>
<dbReference type="RefSeq" id="WP_016131615.1">
    <property type="nucleotide sequence ID" value="NZ_JARHXM010000004.1"/>
</dbReference>
<organism evidence="2 3">
    <name type="scientific">Bacillus pseudomycoides</name>
    <dbReference type="NCBI Taxonomy" id="64104"/>
    <lineage>
        <taxon>Bacteria</taxon>
        <taxon>Bacillati</taxon>
        <taxon>Bacillota</taxon>
        <taxon>Bacilli</taxon>
        <taxon>Bacillales</taxon>
        <taxon>Bacillaceae</taxon>
        <taxon>Bacillus</taxon>
        <taxon>Bacillus cereus group</taxon>
    </lineage>
</organism>
<feature type="domain" description="MobA/VirD2-like nuclease" evidence="1">
    <location>
        <begin position="18"/>
        <end position="151"/>
    </location>
</feature>
<proteinExistence type="predicted"/>
<dbReference type="Pfam" id="PF03432">
    <property type="entry name" value="Relaxase"/>
    <property type="match status" value="1"/>
</dbReference>
<protein>
    <submittedName>
        <fullName evidence="2">Relaxase</fullName>
    </submittedName>
</protein>
<evidence type="ECO:0000313" key="2">
    <source>
        <dbReference type="EMBL" id="OUM46222.1"/>
    </source>
</evidence>
<comment type="caution">
    <text evidence="2">The sequence shown here is derived from an EMBL/GenBank/DDBJ whole genome shotgun (WGS) entry which is preliminary data.</text>
</comment>
<dbReference type="Proteomes" id="UP000195321">
    <property type="component" value="Unassembled WGS sequence"/>
</dbReference>
<dbReference type="EMBL" id="MWPX01000055">
    <property type="protein sequence ID" value="OUM46222.1"/>
    <property type="molecule type" value="Genomic_DNA"/>
</dbReference>
<reference evidence="2 3" key="1">
    <citation type="submission" date="2017-02" db="EMBL/GenBank/DDBJ databases">
        <title>Bacillus pseudomycoides isolate FSL K6-0042.</title>
        <authorList>
            <person name="Kovac J."/>
        </authorList>
    </citation>
    <scope>NUCLEOTIDE SEQUENCE [LARGE SCALE GENOMIC DNA]</scope>
    <source>
        <strain evidence="2 3">FSL K6-0042</strain>
    </source>
</reference>
<sequence length="443" mass="52858">MSIVKIQKVNNLKDVINYSMQPHKTNEELVTSYECNIETIDRDFKSVLVDYNEKNNSNKNMSARMIIQSFDSDDNLTPEQVHQYGIEFADNYLKDNHQYTVITHTDTDNLHNHIIFNDIDFNKLKMFDSKRVNTLDRLREENDKISEKYGLSIIEEGRKGRKKYLAFNEYVARSKKKSFKGNLEETIDKNISKSNSFDEFLGLMRKEGYEHKQGKYLSFMNPKSGKFMRTKTIGFNYLESSIKFRIENKGYSPIKTSIINRQWIDKSQEKFKNNKELQRWATKQNINYLNELSSKLYKLNVSLTELDEIEANKEALIDSFEKQLLGIDNEIFRFQKMKGCFQRYKKSHPLIVAYKKAEDKKAFKQEHYHEFKEYDVAKRDMNYLKKNYGITDESELHYKLSLMTKERNLLYGSLGKEKEVEVNRQEQQRQQQQQQQRKKENER</sequence>
<evidence type="ECO:0000313" key="3">
    <source>
        <dbReference type="Proteomes" id="UP000195321"/>
    </source>
</evidence>
<dbReference type="AlphaFoldDB" id="A0A1Y3MF44"/>
<dbReference type="InterPro" id="IPR005094">
    <property type="entry name" value="Endonuclease_MobA/VirD2"/>
</dbReference>